<proteinExistence type="inferred from homology"/>
<dbReference type="EMBL" id="MSRR01000024">
    <property type="protein sequence ID" value="OMG33745.1"/>
    <property type="molecule type" value="Genomic_DNA"/>
</dbReference>
<dbReference type="GO" id="GO:0006352">
    <property type="term" value="P:DNA-templated transcription initiation"/>
    <property type="evidence" value="ECO:0007669"/>
    <property type="project" value="InterPro"/>
</dbReference>
<feature type="domain" description="RNA polymerase sigma-70 region 2" evidence="6">
    <location>
        <begin position="18"/>
        <end position="80"/>
    </location>
</feature>
<dbReference type="InterPro" id="IPR013249">
    <property type="entry name" value="RNA_pol_sigma70_r4_t2"/>
</dbReference>
<dbReference type="InterPro" id="IPR013325">
    <property type="entry name" value="RNA_pol_sigma_r2"/>
</dbReference>
<dbReference type="Gene3D" id="1.10.10.10">
    <property type="entry name" value="Winged helix-like DNA-binding domain superfamily/Winged helix DNA-binding domain"/>
    <property type="match status" value="1"/>
</dbReference>
<dbReference type="AlphaFoldDB" id="A0A854EDQ5"/>
<dbReference type="Gene3D" id="1.10.1740.10">
    <property type="match status" value="1"/>
</dbReference>
<dbReference type="NCBIfam" id="TIGR02937">
    <property type="entry name" value="sigma70-ECF"/>
    <property type="match status" value="1"/>
</dbReference>
<keyword evidence="3" id="KW-0805">Transcription regulation</keyword>
<name>A0A854EDQ5_ACTNA</name>
<comment type="similarity">
    <text evidence="1">Belongs to the sigma-70 factor family. ECF subfamily.</text>
</comment>
<dbReference type="InterPro" id="IPR052704">
    <property type="entry name" value="ECF_Sigma-70_Domain"/>
</dbReference>
<dbReference type="GO" id="GO:0016987">
    <property type="term" value="F:sigma factor activity"/>
    <property type="evidence" value="ECO:0007669"/>
    <property type="project" value="UniProtKB-KW"/>
</dbReference>
<dbReference type="InterPro" id="IPR032710">
    <property type="entry name" value="NTF2-like_dom_sf"/>
</dbReference>
<evidence type="ECO:0000256" key="3">
    <source>
        <dbReference type="ARBA" id="ARBA00023015"/>
    </source>
</evidence>
<dbReference type="InterPro" id="IPR013324">
    <property type="entry name" value="RNA_pol_sigma_r3/r4-like"/>
</dbReference>
<dbReference type="Proteomes" id="UP000187035">
    <property type="component" value="Unassembled WGS sequence"/>
</dbReference>
<evidence type="ECO:0000259" key="7">
    <source>
        <dbReference type="Pfam" id="PF08281"/>
    </source>
</evidence>
<dbReference type="SUPFAM" id="SSF88946">
    <property type="entry name" value="Sigma2 domain of RNA polymerase sigma factors"/>
    <property type="match status" value="1"/>
</dbReference>
<comment type="subunit">
    <text evidence="2">Interacts transiently with the RNA polymerase catalytic core formed by RpoA, RpoB, RpoC and RpoZ (2 alpha, 1 beta, 1 beta' and 1 omega subunit) to form the RNA polymerase holoenzyme that can initiate transcription.</text>
</comment>
<gene>
    <name evidence="8" type="ORF">BKH33_10885</name>
</gene>
<dbReference type="InterPro" id="IPR036388">
    <property type="entry name" value="WH-like_DNA-bd_sf"/>
</dbReference>
<evidence type="ECO:0000313" key="9">
    <source>
        <dbReference type="Proteomes" id="UP000187035"/>
    </source>
</evidence>
<evidence type="ECO:0000256" key="2">
    <source>
        <dbReference type="ARBA" id="ARBA00011344"/>
    </source>
</evidence>
<dbReference type="SUPFAM" id="SSF88659">
    <property type="entry name" value="Sigma3 and sigma4 domains of RNA polymerase sigma factors"/>
    <property type="match status" value="1"/>
</dbReference>
<dbReference type="InterPro" id="IPR007627">
    <property type="entry name" value="RNA_pol_sigma70_r2"/>
</dbReference>
<dbReference type="PANTHER" id="PTHR30173">
    <property type="entry name" value="SIGMA 19 FACTOR"/>
    <property type="match status" value="1"/>
</dbReference>
<dbReference type="GO" id="GO:0003677">
    <property type="term" value="F:DNA binding"/>
    <property type="evidence" value="ECO:0007669"/>
    <property type="project" value="InterPro"/>
</dbReference>
<sequence length="298" mass="32616">MTASDQPADMDNRSGQDFEEHRAVLFTLAYSMLGSAAEAEDIVQETWLRRQRVREPVRQERALLCRIATRLALNAMRSEANRKESYLGPWLPEPVATEADLADDLILAETVSEATLMVLETLSPAERAAFLLVEVFSLSSAETGRIIDASDTAVRQLVHRARTRLQEGRTHRRASPSPELWTELTSAIRSGDLAATVRLLAPEAVLVSDGGGRASAARRPVRGAESVARFLIGIAAKTPQFDVAPAWLNGELAAVVSSSRNVEFVVFLVASETGVQQVLIVRNPDKLVRIGKPVRLSR</sequence>
<dbReference type="Pfam" id="PF08281">
    <property type="entry name" value="Sigma70_r4_2"/>
    <property type="match status" value="1"/>
</dbReference>
<organism evidence="8 9">
    <name type="scientific">Actinomyces naeslundii</name>
    <dbReference type="NCBI Taxonomy" id="1655"/>
    <lineage>
        <taxon>Bacteria</taxon>
        <taxon>Bacillati</taxon>
        <taxon>Actinomycetota</taxon>
        <taxon>Actinomycetes</taxon>
        <taxon>Actinomycetales</taxon>
        <taxon>Actinomycetaceae</taxon>
        <taxon>Actinomyces</taxon>
    </lineage>
</organism>
<protein>
    <submittedName>
        <fullName evidence="8">RNA polymerase subunit sigma-70</fullName>
    </submittedName>
</protein>
<evidence type="ECO:0000256" key="4">
    <source>
        <dbReference type="ARBA" id="ARBA00023082"/>
    </source>
</evidence>
<evidence type="ECO:0000256" key="5">
    <source>
        <dbReference type="ARBA" id="ARBA00023163"/>
    </source>
</evidence>
<evidence type="ECO:0000313" key="8">
    <source>
        <dbReference type="EMBL" id="OMG33745.1"/>
    </source>
</evidence>
<keyword evidence="4" id="KW-0731">Sigma factor</keyword>
<evidence type="ECO:0000256" key="1">
    <source>
        <dbReference type="ARBA" id="ARBA00010641"/>
    </source>
</evidence>
<dbReference type="RefSeq" id="WP_043538821.1">
    <property type="nucleotide sequence ID" value="NZ_CAJPQD010000001.1"/>
</dbReference>
<feature type="domain" description="RNA polymerase sigma factor 70 region 4 type 2" evidence="7">
    <location>
        <begin position="114"/>
        <end position="165"/>
    </location>
</feature>
<dbReference type="PANTHER" id="PTHR30173:SF36">
    <property type="entry name" value="ECF RNA POLYMERASE SIGMA FACTOR SIGJ"/>
    <property type="match status" value="1"/>
</dbReference>
<dbReference type="Gene3D" id="3.10.450.50">
    <property type="match status" value="1"/>
</dbReference>
<evidence type="ECO:0000259" key="6">
    <source>
        <dbReference type="Pfam" id="PF04542"/>
    </source>
</evidence>
<keyword evidence="5" id="KW-0804">Transcription</keyword>
<dbReference type="Pfam" id="PF04542">
    <property type="entry name" value="Sigma70_r2"/>
    <property type="match status" value="1"/>
</dbReference>
<accession>A0A854EDQ5</accession>
<dbReference type="InterPro" id="IPR014284">
    <property type="entry name" value="RNA_pol_sigma-70_dom"/>
</dbReference>
<comment type="caution">
    <text evidence="8">The sequence shown here is derived from an EMBL/GenBank/DDBJ whole genome shotgun (WGS) entry which is preliminary data.</text>
</comment>
<dbReference type="SUPFAM" id="SSF54427">
    <property type="entry name" value="NTF2-like"/>
    <property type="match status" value="1"/>
</dbReference>
<reference evidence="8 9" key="1">
    <citation type="submission" date="2016-12" db="EMBL/GenBank/DDBJ databases">
        <title>Genomic comparison of strains in the 'Actinomyces naeslundii' group.</title>
        <authorList>
            <person name="Mughal S.R."/>
            <person name="Do T."/>
            <person name="Gilbert S.C."/>
            <person name="Witherden E.A."/>
            <person name="Didelot X."/>
            <person name="Beighton D."/>
        </authorList>
    </citation>
    <scope>NUCLEOTIDE SEQUENCE [LARGE SCALE GENOMIC DNA]</scope>
    <source>
        <strain evidence="8 9">NCTC 10301</strain>
    </source>
</reference>